<keyword evidence="2" id="KW-0805">Transcription regulation</keyword>
<evidence type="ECO:0000256" key="3">
    <source>
        <dbReference type="ARBA" id="ARBA00023125"/>
    </source>
</evidence>
<accession>A0A1J5PUS4</accession>
<evidence type="ECO:0000256" key="4">
    <source>
        <dbReference type="ARBA" id="ARBA00023163"/>
    </source>
</evidence>
<dbReference type="InterPro" id="IPR039420">
    <property type="entry name" value="WalR-like"/>
</dbReference>
<dbReference type="Gene3D" id="6.10.250.690">
    <property type="match status" value="1"/>
</dbReference>
<dbReference type="PANTHER" id="PTHR48111:SF76">
    <property type="entry name" value="TWO-COMPONENT RESPONSE REGULATOR"/>
    <property type="match status" value="1"/>
</dbReference>
<evidence type="ECO:0000313" key="7">
    <source>
        <dbReference type="EMBL" id="OIQ67293.1"/>
    </source>
</evidence>
<dbReference type="InterPro" id="IPR011006">
    <property type="entry name" value="CheY-like_superfamily"/>
</dbReference>
<dbReference type="PANTHER" id="PTHR48111">
    <property type="entry name" value="REGULATOR OF RPOS"/>
    <property type="match status" value="1"/>
</dbReference>
<dbReference type="GO" id="GO:0006355">
    <property type="term" value="P:regulation of DNA-templated transcription"/>
    <property type="evidence" value="ECO:0007669"/>
    <property type="project" value="InterPro"/>
</dbReference>
<dbReference type="CDD" id="cd00383">
    <property type="entry name" value="trans_reg_C"/>
    <property type="match status" value="1"/>
</dbReference>
<evidence type="ECO:0000259" key="6">
    <source>
        <dbReference type="PROSITE" id="PS51755"/>
    </source>
</evidence>
<gene>
    <name evidence="7" type="primary">cusR_15</name>
    <name evidence="7" type="ORF">GALL_511280</name>
</gene>
<dbReference type="EMBL" id="MLJW01006023">
    <property type="protein sequence ID" value="OIQ67293.1"/>
    <property type="molecule type" value="Genomic_DNA"/>
</dbReference>
<dbReference type="GO" id="GO:0000156">
    <property type="term" value="F:phosphorelay response regulator activity"/>
    <property type="evidence" value="ECO:0007669"/>
    <property type="project" value="TreeGrafter"/>
</dbReference>
<reference evidence="7" key="1">
    <citation type="submission" date="2016-10" db="EMBL/GenBank/DDBJ databases">
        <title>Sequence of Gallionella enrichment culture.</title>
        <authorList>
            <person name="Poehlein A."/>
            <person name="Muehling M."/>
            <person name="Daniel R."/>
        </authorList>
    </citation>
    <scope>NUCLEOTIDE SEQUENCE</scope>
</reference>
<proteinExistence type="predicted"/>
<evidence type="ECO:0000259" key="5">
    <source>
        <dbReference type="PROSITE" id="PS50110"/>
    </source>
</evidence>
<dbReference type="InterPro" id="IPR001789">
    <property type="entry name" value="Sig_transdc_resp-reg_receiver"/>
</dbReference>
<dbReference type="GO" id="GO:0000976">
    <property type="term" value="F:transcription cis-regulatory region binding"/>
    <property type="evidence" value="ECO:0007669"/>
    <property type="project" value="TreeGrafter"/>
</dbReference>
<dbReference type="PROSITE" id="PS50110">
    <property type="entry name" value="RESPONSE_REGULATORY"/>
    <property type="match status" value="1"/>
</dbReference>
<evidence type="ECO:0000256" key="1">
    <source>
        <dbReference type="ARBA" id="ARBA00022553"/>
    </source>
</evidence>
<comment type="caution">
    <text evidence="7">The sequence shown here is derived from an EMBL/GenBank/DDBJ whole genome shotgun (WGS) entry which is preliminary data.</text>
</comment>
<dbReference type="SMART" id="SM00862">
    <property type="entry name" value="Trans_reg_C"/>
    <property type="match status" value="1"/>
</dbReference>
<dbReference type="Gene3D" id="3.40.50.2300">
    <property type="match status" value="1"/>
</dbReference>
<dbReference type="InterPro" id="IPR001867">
    <property type="entry name" value="OmpR/PhoB-type_DNA-bd"/>
</dbReference>
<dbReference type="PROSITE" id="PS51755">
    <property type="entry name" value="OMPR_PHOB"/>
    <property type="match status" value="1"/>
</dbReference>
<name>A0A1J5PUS4_9ZZZZ</name>
<dbReference type="Pfam" id="PF00486">
    <property type="entry name" value="Trans_reg_C"/>
    <property type="match status" value="1"/>
</dbReference>
<dbReference type="GO" id="GO:0032993">
    <property type="term" value="C:protein-DNA complex"/>
    <property type="evidence" value="ECO:0007669"/>
    <property type="project" value="TreeGrafter"/>
</dbReference>
<feature type="domain" description="OmpR/PhoB-type" evidence="6">
    <location>
        <begin position="132"/>
        <end position="230"/>
    </location>
</feature>
<dbReference type="Gene3D" id="1.10.10.10">
    <property type="entry name" value="Winged helix-like DNA-binding domain superfamily/Winged helix DNA-binding domain"/>
    <property type="match status" value="1"/>
</dbReference>
<evidence type="ECO:0000256" key="2">
    <source>
        <dbReference type="ARBA" id="ARBA00023015"/>
    </source>
</evidence>
<organism evidence="7">
    <name type="scientific">mine drainage metagenome</name>
    <dbReference type="NCBI Taxonomy" id="410659"/>
    <lineage>
        <taxon>unclassified sequences</taxon>
        <taxon>metagenomes</taxon>
        <taxon>ecological metagenomes</taxon>
    </lineage>
</organism>
<dbReference type="AlphaFoldDB" id="A0A1J5PUS4"/>
<feature type="domain" description="Response regulatory" evidence="5">
    <location>
        <begin position="11"/>
        <end position="124"/>
    </location>
</feature>
<protein>
    <submittedName>
        <fullName evidence="7">Transcriptional regulatory protein CusR</fullName>
    </submittedName>
</protein>
<sequence>MTRTTSTRAQTILLVEDEKELANEIKSELEGLGYLLRTASIAEAADAARVGDAALIIMDRIVFGEDSLKTLEALRKEGVKVPVLVISALSSIDEKVRGLKAGGDDYLAKPFAMVELVARVEALLRRLDDVRTTKLRVGDLEMDLIEQTVYRGDTKIDLLPREFKLLEYFLRHPGQVITRAMLLEEVWQYHFSLETNVVDVHISNLRKKIDVRGASSLIVNIRGAGFMLGANA</sequence>
<dbReference type="FunFam" id="1.10.10.10:FF:000005">
    <property type="entry name" value="Two-component system response regulator"/>
    <property type="match status" value="1"/>
</dbReference>
<dbReference type="SUPFAM" id="SSF46894">
    <property type="entry name" value="C-terminal effector domain of the bipartite response regulators"/>
    <property type="match status" value="1"/>
</dbReference>
<dbReference type="Pfam" id="PF00072">
    <property type="entry name" value="Response_reg"/>
    <property type="match status" value="1"/>
</dbReference>
<keyword evidence="3" id="KW-0238">DNA-binding</keyword>
<dbReference type="InterPro" id="IPR016032">
    <property type="entry name" value="Sig_transdc_resp-reg_C-effctor"/>
</dbReference>
<dbReference type="SMART" id="SM00448">
    <property type="entry name" value="REC"/>
    <property type="match status" value="1"/>
</dbReference>
<keyword evidence="1" id="KW-0597">Phosphoprotein</keyword>
<dbReference type="InterPro" id="IPR036388">
    <property type="entry name" value="WH-like_DNA-bd_sf"/>
</dbReference>
<dbReference type="GO" id="GO:0005829">
    <property type="term" value="C:cytosol"/>
    <property type="evidence" value="ECO:0007669"/>
    <property type="project" value="TreeGrafter"/>
</dbReference>
<keyword evidence="4" id="KW-0804">Transcription</keyword>
<dbReference type="SUPFAM" id="SSF52172">
    <property type="entry name" value="CheY-like"/>
    <property type="match status" value="1"/>
</dbReference>